<evidence type="ECO:0000313" key="11">
    <source>
        <dbReference type="EMBL" id="CAK8697822.1"/>
    </source>
</evidence>
<dbReference type="EMBL" id="CAWYQH010000174">
    <property type="protein sequence ID" value="CAK8697822.1"/>
    <property type="molecule type" value="Genomic_DNA"/>
</dbReference>
<dbReference type="PANTHER" id="PTHR21016">
    <property type="entry name" value="BETA-AMYLOID BINDING PROTEIN-RELATED"/>
    <property type="match status" value="1"/>
</dbReference>
<evidence type="ECO:0000256" key="4">
    <source>
        <dbReference type="ARBA" id="ARBA00022729"/>
    </source>
</evidence>
<sequence>MKDFVTDFSNYGFTWWSQMQGSQVSWVPGYEEGLSVPGIPCLTCLSEDRMKIARTKSPTNLIPNESALKCSGNCTRLPASCYKCDTSDNCLIGQLVKFNCTVNETCNGPKFMQKTFQCQYCFLTKENKEHTCTQNNTSCKANGTPLQRVKGKCIVNKNIFCLGNRTFSKMMPCSWTTGYSWSTAFTLSITVGGFGIDRFYLGYWREGLGKFFSFGGLGIWTLVDVVLIGSGYLTPSDGSLYVY</sequence>
<dbReference type="PANTHER" id="PTHR21016:SF7">
    <property type="entry name" value="TM2 DOMAIN-CONTAINING PROTEIN 3"/>
    <property type="match status" value="1"/>
</dbReference>
<feature type="transmembrane region" description="Helical" evidence="9">
    <location>
        <begin position="179"/>
        <end position="199"/>
    </location>
</feature>
<evidence type="ECO:0000256" key="7">
    <source>
        <dbReference type="ARBA" id="ARBA00023180"/>
    </source>
</evidence>
<protein>
    <recommendedName>
        <fullName evidence="8">TM2 domain-containing protein 3</fullName>
    </recommendedName>
</protein>
<evidence type="ECO:0000313" key="12">
    <source>
        <dbReference type="Proteomes" id="UP001642483"/>
    </source>
</evidence>
<dbReference type="Proteomes" id="UP001642483">
    <property type="component" value="Unassembled WGS sequence"/>
</dbReference>
<comment type="similarity">
    <text evidence="2">Belongs to the TM2 family.</text>
</comment>
<keyword evidence="5 9" id="KW-1133">Transmembrane helix</keyword>
<name>A0ABP0H1D7_CLALP</name>
<comment type="subcellular location">
    <subcellularLocation>
        <location evidence="1">Membrane</location>
        <topology evidence="1">Multi-pass membrane protein</topology>
    </subcellularLocation>
</comment>
<feature type="domain" description="TM2" evidence="10">
    <location>
        <begin position="178"/>
        <end position="226"/>
    </location>
</feature>
<dbReference type="Pfam" id="PF05154">
    <property type="entry name" value="TM2"/>
    <property type="match status" value="1"/>
</dbReference>
<evidence type="ECO:0000256" key="9">
    <source>
        <dbReference type="SAM" id="Phobius"/>
    </source>
</evidence>
<evidence type="ECO:0000256" key="5">
    <source>
        <dbReference type="ARBA" id="ARBA00022989"/>
    </source>
</evidence>
<evidence type="ECO:0000256" key="3">
    <source>
        <dbReference type="ARBA" id="ARBA00022692"/>
    </source>
</evidence>
<dbReference type="InterPro" id="IPR007829">
    <property type="entry name" value="TM2"/>
</dbReference>
<evidence type="ECO:0000259" key="10">
    <source>
        <dbReference type="Pfam" id="PF05154"/>
    </source>
</evidence>
<organism evidence="11 12">
    <name type="scientific">Clavelina lepadiformis</name>
    <name type="common">Light-bulb sea squirt</name>
    <name type="synonym">Ascidia lepadiformis</name>
    <dbReference type="NCBI Taxonomy" id="159417"/>
    <lineage>
        <taxon>Eukaryota</taxon>
        <taxon>Metazoa</taxon>
        <taxon>Chordata</taxon>
        <taxon>Tunicata</taxon>
        <taxon>Ascidiacea</taxon>
        <taxon>Aplousobranchia</taxon>
        <taxon>Clavelinidae</taxon>
        <taxon>Clavelina</taxon>
    </lineage>
</organism>
<gene>
    <name evidence="11" type="ORF">CVLEPA_LOCUS31321</name>
</gene>
<comment type="caution">
    <text evidence="11">The sequence shown here is derived from an EMBL/GenBank/DDBJ whole genome shotgun (WGS) entry which is preliminary data.</text>
</comment>
<keyword evidence="7" id="KW-0325">Glycoprotein</keyword>
<proteinExistence type="inferred from homology"/>
<accession>A0ABP0H1D7</accession>
<reference evidence="11 12" key="1">
    <citation type="submission" date="2024-02" db="EMBL/GenBank/DDBJ databases">
        <authorList>
            <person name="Daric V."/>
            <person name="Darras S."/>
        </authorList>
    </citation>
    <scope>NUCLEOTIDE SEQUENCE [LARGE SCALE GENOMIC DNA]</scope>
</reference>
<evidence type="ECO:0000256" key="2">
    <source>
        <dbReference type="ARBA" id="ARBA00008284"/>
    </source>
</evidence>
<evidence type="ECO:0000256" key="8">
    <source>
        <dbReference type="ARBA" id="ARBA00040897"/>
    </source>
</evidence>
<evidence type="ECO:0000256" key="6">
    <source>
        <dbReference type="ARBA" id="ARBA00023136"/>
    </source>
</evidence>
<keyword evidence="12" id="KW-1185">Reference proteome</keyword>
<keyword evidence="3 9" id="KW-0812">Transmembrane</keyword>
<dbReference type="InterPro" id="IPR050932">
    <property type="entry name" value="TM2D1-3-like"/>
</dbReference>
<evidence type="ECO:0000256" key="1">
    <source>
        <dbReference type="ARBA" id="ARBA00004141"/>
    </source>
</evidence>
<keyword evidence="4" id="KW-0732">Signal</keyword>
<feature type="transmembrane region" description="Helical" evidence="9">
    <location>
        <begin position="211"/>
        <end position="233"/>
    </location>
</feature>
<keyword evidence="6 9" id="KW-0472">Membrane</keyword>